<dbReference type="RefSeq" id="WP_307250016.1">
    <property type="nucleotide sequence ID" value="NZ_JAUSQZ010000001.1"/>
</dbReference>
<proteinExistence type="predicted"/>
<sequence>MVLLVNITREAFLDHARERRIAAVAAPSTPGGWTAVQSDTVLAHELPAGSRFVDADTDDDGTLHLVVVGVHRHRLTWLPGGAPSGPVAEAAAAPGGRFAPAPAARTTPEVALRFPPGSGDGPMDNPSRVLDELIHAAHPAARPC</sequence>
<accession>A0ABT9PDN6</accession>
<organism evidence="1 2">
    <name type="scientific">Kineosporia succinea</name>
    <dbReference type="NCBI Taxonomy" id="84632"/>
    <lineage>
        <taxon>Bacteria</taxon>
        <taxon>Bacillati</taxon>
        <taxon>Actinomycetota</taxon>
        <taxon>Actinomycetes</taxon>
        <taxon>Kineosporiales</taxon>
        <taxon>Kineosporiaceae</taxon>
        <taxon>Kineosporia</taxon>
    </lineage>
</organism>
<reference evidence="1 2" key="1">
    <citation type="submission" date="2023-07" db="EMBL/GenBank/DDBJ databases">
        <title>Sequencing the genomes of 1000 actinobacteria strains.</title>
        <authorList>
            <person name="Klenk H.-P."/>
        </authorList>
    </citation>
    <scope>NUCLEOTIDE SEQUENCE [LARGE SCALE GENOMIC DNA]</scope>
    <source>
        <strain evidence="1 2">DSM 44388</strain>
    </source>
</reference>
<dbReference type="Proteomes" id="UP001235712">
    <property type="component" value="Unassembled WGS sequence"/>
</dbReference>
<evidence type="ECO:0000313" key="2">
    <source>
        <dbReference type="Proteomes" id="UP001235712"/>
    </source>
</evidence>
<protein>
    <submittedName>
        <fullName evidence="1">Uncharacterized protein</fullName>
    </submittedName>
</protein>
<gene>
    <name evidence="1" type="ORF">J2S57_006577</name>
</gene>
<name>A0ABT9PDN6_9ACTN</name>
<evidence type="ECO:0000313" key="1">
    <source>
        <dbReference type="EMBL" id="MDP9830828.1"/>
    </source>
</evidence>
<keyword evidence="2" id="KW-1185">Reference proteome</keyword>
<dbReference type="EMBL" id="JAUSQZ010000001">
    <property type="protein sequence ID" value="MDP9830828.1"/>
    <property type="molecule type" value="Genomic_DNA"/>
</dbReference>
<comment type="caution">
    <text evidence="1">The sequence shown here is derived from an EMBL/GenBank/DDBJ whole genome shotgun (WGS) entry which is preliminary data.</text>
</comment>